<dbReference type="Gramene" id="mRNA:HanXRQr2_Chr04g0176171">
    <property type="protein sequence ID" value="CDS:HanXRQr2_Chr04g0176171.1"/>
    <property type="gene ID" value="HanXRQr2_Chr04g0176171"/>
</dbReference>
<dbReference type="Proteomes" id="UP000215914">
    <property type="component" value="Unassembled WGS sequence"/>
</dbReference>
<sequence length="211" mass="23413">MPPPMLTAAVTMTASPISAPLTFSVTPSSLFESPVSTFSVTEKEMPVVSLAQEATSAGGDVAGDAGGSSSGIADYGARLGDDLYLPTINWDPITQDKRYQPKWKIAESPRLISPPVVQHWVERAYPPAEPAYVEGLNNENLMNSAIVDSVCQPRRLAEIRRRWIHDNNELHQARAMIEELKDEKCRMESQLQAAGLRESRFCRRKTKLRMT</sequence>
<comment type="caution">
    <text evidence="1">The sequence shown here is derived from an EMBL/GenBank/DDBJ whole genome shotgun (WGS) entry which is preliminary data.</text>
</comment>
<reference evidence="1" key="1">
    <citation type="journal article" date="2017" name="Nature">
        <title>The sunflower genome provides insights into oil metabolism, flowering and Asterid evolution.</title>
        <authorList>
            <person name="Badouin H."/>
            <person name="Gouzy J."/>
            <person name="Grassa C.J."/>
            <person name="Murat F."/>
            <person name="Staton S.E."/>
            <person name="Cottret L."/>
            <person name="Lelandais-Briere C."/>
            <person name="Owens G.L."/>
            <person name="Carrere S."/>
            <person name="Mayjonade B."/>
            <person name="Legrand L."/>
            <person name="Gill N."/>
            <person name="Kane N.C."/>
            <person name="Bowers J.E."/>
            <person name="Hubner S."/>
            <person name="Bellec A."/>
            <person name="Berard A."/>
            <person name="Berges H."/>
            <person name="Blanchet N."/>
            <person name="Boniface M.C."/>
            <person name="Brunel D."/>
            <person name="Catrice O."/>
            <person name="Chaidir N."/>
            <person name="Claudel C."/>
            <person name="Donnadieu C."/>
            <person name="Faraut T."/>
            <person name="Fievet G."/>
            <person name="Helmstetter N."/>
            <person name="King M."/>
            <person name="Knapp S.J."/>
            <person name="Lai Z."/>
            <person name="Le Paslier M.C."/>
            <person name="Lippi Y."/>
            <person name="Lorenzon L."/>
            <person name="Mandel J.R."/>
            <person name="Marage G."/>
            <person name="Marchand G."/>
            <person name="Marquand E."/>
            <person name="Bret-Mestries E."/>
            <person name="Morien E."/>
            <person name="Nambeesan S."/>
            <person name="Nguyen T."/>
            <person name="Pegot-Espagnet P."/>
            <person name="Pouilly N."/>
            <person name="Raftis F."/>
            <person name="Sallet E."/>
            <person name="Schiex T."/>
            <person name="Thomas J."/>
            <person name="Vandecasteele C."/>
            <person name="Vares D."/>
            <person name="Vear F."/>
            <person name="Vautrin S."/>
            <person name="Crespi M."/>
            <person name="Mangin B."/>
            <person name="Burke J.M."/>
            <person name="Salse J."/>
            <person name="Munos S."/>
            <person name="Vincourt P."/>
            <person name="Rieseberg L.H."/>
            <person name="Langlade N.B."/>
        </authorList>
    </citation>
    <scope>NUCLEOTIDE SEQUENCE</scope>
    <source>
        <tissue evidence="1">Leaves</tissue>
    </source>
</reference>
<dbReference type="EMBL" id="MNCJ02000319">
    <property type="protein sequence ID" value="KAF5810990.1"/>
    <property type="molecule type" value="Genomic_DNA"/>
</dbReference>
<accession>A0A9K3J915</accession>
<proteinExistence type="predicted"/>
<keyword evidence="2" id="KW-1185">Reference proteome</keyword>
<reference evidence="1" key="2">
    <citation type="submission" date="2020-06" db="EMBL/GenBank/DDBJ databases">
        <title>Helianthus annuus Genome sequencing and assembly Release 2.</title>
        <authorList>
            <person name="Gouzy J."/>
            <person name="Langlade N."/>
            <person name="Munos S."/>
        </authorList>
    </citation>
    <scope>NUCLEOTIDE SEQUENCE</scope>
    <source>
        <tissue evidence="1">Leaves</tissue>
    </source>
</reference>
<dbReference type="AlphaFoldDB" id="A0A9K3J915"/>
<gene>
    <name evidence="1" type="ORF">HanXRQr2_Chr04g0176171</name>
</gene>
<evidence type="ECO:0000313" key="1">
    <source>
        <dbReference type="EMBL" id="KAF5810990.1"/>
    </source>
</evidence>
<protein>
    <submittedName>
        <fullName evidence="1">Uncharacterized protein</fullName>
    </submittedName>
</protein>
<evidence type="ECO:0000313" key="2">
    <source>
        <dbReference type="Proteomes" id="UP000215914"/>
    </source>
</evidence>
<organism evidence="1 2">
    <name type="scientific">Helianthus annuus</name>
    <name type="common">Common sunflower</name>
    <dbReference type="NCBI Taxonomy" id="4232"/>
    <lineage>
        <taxon>Eukaryota</taxon>
        <taxon>Viridiplantae</taxon>
        <taxon>Streptophyta</taxon>
        <taxon>Embryophyta</taxon>
        <taxon>Tracheophyta</taxon>
        <taxon>Spermatophyta</taxon>
        <taxon>Magnoliopsida</taxon>
        <taxon>eudicotyledons</taxon>
        <taxon>Gunneridae</taxon>
        <taxon>Pentapetalae</taxon>
        <taxon>asterids</taxon>
        <taxon>campanulids</taxon>
        <taxon>Asterales</taxon>
        <taxon>Asteraceae</taxon>
        <taxon>Asteroideae</taxon>
        <taxon>Heliantheae alliance</taxon>
        <taxon>Heliantheae</taxon>
        <taxon>Helianthus</taxon>
    </lineage>
</organism>
<name>A0A9K3J915_HELAN</name>